<dbReference type="EMBL" id="BARS01059199">
    <property type="protein sequence ID" value="GAG43376.1"/>
    <property type="molecule type" value="Genomic_DNA"/>
</dbReference>
<accession>X0Z498</accession>
<protein>
    <submittedName>
        <fullName evidence="2">Uncharacterized protein</fullName>
    </submittedName>
</protein>
<keyword evidence="1" id="KW-1133">Transmembrane helix</keyword>
<keyword evidence="1" id="KW-0472">Membrane</keyword>
<keyword evidence="1" id="KW-0812">Transmembrane</keyword>
<evidence type="ECO:0000313" key="2">
    <source>
        <dbReference type="EMBL" id="GAG43376.1"/>
    </source>
</evidence>
<proteinExistence type="predicted"/>
<dbReference type="PANTHER" id="PTHR47089">
    <property type="entry name" value="ABC TRANSPORTER, PERMEASE PROTEIN"/>
    <property type="match status" value="1"/>
</dbReference>
<name>X0Z498_9ZZZZ</name>
<comment type="caution">
    <text evidence="2">The sequence shown here is derived from an EMBL/GenBank/DDBJ whole genome shotgun (WGS) entry which is preliminary data.</text>
</comment>
<dbReference type="PANTHER" id="PTHR47089:SF1">
    <property type="entry name" value="GUANOSINE ABC TRANSPORTER PERMEASE PROTEIN NUPP"/>
    <property type="match status" value="1"/>
</dbReference>
<gene>
    <name evidence="2" type="ORF">S01H1_85900</name>
</gene>
<feature type="non-terminal residue" evidence="2">
    <location>
        <position position="60"/>
    </location>
</feature>
<sequence length="60" mass="6539">SILLFAAGADPWVTYKAMFIGAFGGKYAFSETLVKAIPLMLCGLGVSVAFRMLFYNIRAE</sequence>
<feature type="transmembrane region" description="Helical" evidence="1">
    <location>
        <begin position="36"/>
        <end position="54"/>
    </location>
</feature>
<feature type="non-terminal residue" evidence="2">
    <location>
        <position position="1"/>
    </location>
</feature>
<reference evidence="2" key="1">
    <citation type="journal article" date="2014" name="Front. Microbiol.">
        <title>High frequency of phylogenetically diverse reductive dehalogenase-homologous genes in deep subseafloor sedimentary metagenomes.</title>
        <authorList>
            <person name="Kawai M."/>
            <person name="Futagami T."/>
            <person name="Toyoda A."/>
            <person name="Takaki Y."/>
            <person name="Nishi S."/>
            <person name="Hori S."/>
            <person name="Arai W."/>
            <person name="Tsubouchi T."/>
            <person name="Morono Y."/>
            <person name="Uchiyama I."/>
            <person name="Ito T."/>
            <person name="Fujiyama A."/>
            <person name="Inagaki F."/>
            <person name="Takami H."/>
        </authorList>
    </citation>
    <scope>NUCLEOTIDE SEQUENCE</scope>
    <source>
        <strain evidence="2">Expedition CK06-06</strain>
    </source>
</reference>
<evidence type="ECO:0000256" key="1">
    <source>
        <dbReference type="SAM" id="Phobius"/>
    </source>
</evidence>
<dbReference type="AlphaFoldDB" id="X0Z498"/>
<organism evidence="2">
    <name type="scientific">marine sediment metagenome</name>
    <dbReference type="NCBI Taxonomy" id="412755"/>
    <lineage>
        <taxon>unclassified sequences</taxon>
        <taxon>metagenomes</taxon>
        <taxon>ecological metagenomes</taxon>
    </lineage>
</organism>